<reference evidence="2 3" key="1">
    <citation type="journal article" date="2018" name="Front. Plant Sci.">
        <title>Red Clover (Trifolium pratense) and Zigzag Clover (T. medium) - A Picture of Genomic Similarities and Differences.</title>
        <authorList>
            <person name="Dluhosova J."/>
            <person name="Istvanek J."/>
            <person name="Nedelnik J."/>
            <person name="Repkova J."/>
        </authorList>
    </citation>
    <scope>NUCLEOTIDE SEQUENCE [LARGE SCALE GENOMIC DNA]</scope>
    <source>
        <strain evidence="3">cv. 10/8</strain>
        <tissue evidence="2">Leaf</tissue>
    </source>
</reference>
<feature type="non-terminal residue" evidence="2">
    <location>
        <position position="133"/>
    </location>
</feature>
<feature type="domain" description="Tf2-1-like SH3-like" evidence="1">
    <location>
        <begin position="1"/>
        <end position="38"/>
    </location>
</feature>
<comment type="caution">
    <text evidence="2">The sequence shown here is derived from an EMBL/GenBank/DDBJ whole genome shotgun (WGS) entry which is preliminary data.</text>
</comment>
<dbReference type="Pfam" id="PF24626">
    <property type="entry name" value="SH3_Tf2-1"/>
    <property type="match status" value="1"/>
</dbReference>
<evidence type="ECO:0000313" key="3">
    <source>
        <dbReference type="Proteomes" id="UP000265520"/>
    </source>
</evidence>
<feature type="non-terminal residue" evidence="2">
    <location>
        <position position="1"/>
    </location>
</feature>
<evidence type="ECO:0000313" key="2">
    <source>
        <dbReference type="EMBL" id="MCI31653.1"/>
    </source>
</evidence>
<organism evidence="2 3">
    <name type="scientific">Trifolium medium</name>
    <dbReference type="NCBI Taxonomy" id="97028"/>
    <lineage>
        <taxon>Eukaryota</taxon>
        <taxon>Viridiplantae</taxon>
        <taxon>Streptophyta</taxon>
        <taxon>Embryophyta</taxon>
        <taxon>Tracheophyta</taxon>
        <taxon>Spermatophyta</taxon>
        <taxon>Magnoliopsida</taxon>
        <taxon>eudicotyledons</taxon>
        <taxon>Gunneridae</taxon>
        <taxon>Pentapetalae</taxon>
        <taxon>rosids</taxon>
        <taxon>fabids</taxon>
        <taxon>Fabales</taxon>
        <taxon>Fabaceae</taxon>
        <taxon>Papilionoideae</taxon>
        <taxon>50 kb inversion clade</taxon>
        <taxon>NPAAA clade</taxon>
        <taxon>Hologalegina</taxon>
        <taxon>IRL clade</taxon>
        <taxon>Trifolieae</taxon>
        <taxon>Trifolium</taxon>
    </lineage>
</organism>
<proteinExistence type="predicted"/>
<dbReference type="PANTHER" id="PTHR46148:SF52">
    <property type="entry name" value="OS04G0603800 PROTEIN"/>
    <property type="match status" value="1"/>
</dbReference>
<keyword evidence="3" id="KW-1185">Reference proteome</keyword>
<protein>
    <recommendedName>
        <fullName evidence="1">Tf2-1-like SH3-like domain-containing protein</fullName>
    </recommendedName>
</protein>
<dbReference type="SUPFAM" id="SSF54160">
    <property type="entry name" value="Chromo domain-like"/>
    <property type="match status" value="1"/>
</dbReference>
<name>A0A392R4Z5_9FABA</name>
<dbReference type="InterPro" id="IPR016197">
    <property type="entry name" value="Chromo-like_dom_sf"/>
</dbReference>
<dbReference type="InterPro" id="IPR056924">
    <property type="entry name" value="SH3_Tf2-1"/>
</dbReference>
<dbReference type="AlphaFoldDB" id="A0A392R4Z5"/>
<dbReference type="EMBL" id="LXQA010188861">
    <property type="protein sequence ID" value="MCI31653.1"/>
    <property type="molecule type" value="Genomic_DNA"/>
</dbReference>
<sequence length="133" mass="14972">FYGPFKLVRAIGDVAFQLELPSTSRIHPVFHVSQLKPCLDADTSALAFPPEAANNQPLLKPLAVLDWKKGPTEDQNQVLIQWERLNPEDATWENYSDICADYPDFDLVDKVSFDGYEDVMSNEGVKIDDVDSN</sequence>
<accession>A0A392R4Z5</accession>
<dbReference type="PANTHER" id="PTHR46148">
    <property type="entry name" value="CHROMO DOMAIN-CONTAINING PROTEIN"/>
    <property type="match status" value="1"/>
</dbReference>
<evidence type="ECO:0000259" key="1">
    <source>
        <dbReference type="Pfam" id="PF24626"/>
    </source>
</evidence>
<dbReference type="Proteomes" id="UP000265520">
    <property type="component" value="Unassembled WGS sequence"/>
</dbReference>